<dbReference type="KEGG" id="bgok:Pr1d_28510"/>
<proteinExistence type="predicted"/>
<keyword evidence="3" id="KW-1185">Reference proteome</keyword>
<organism evidence="2 3">
    <name type="scientific">Bythopirellula goksoeyrii</name>
    <dbReference type="NCBI Taxonomy" id="1400387"/>
    <lineage>
        <taxon>Bacteria</taxon>
        <taxon>Pseudomonadati</taxon>
        <taxon>Planctomycetota</taxon>
        <taxon>Planctomycetia</taxon>
        <taxon>Pirellulales</taxon>
        <taxon>Lacipirellulaceae</taxon>
        <taxon>Bythopirellula</taxon>
    </lineage>
</organism>
<dbReference type="EMBL" id="CP042913">
    <property type="protein sequence ID" value="QEG35550.1"/>
    <property type="molecule type" value="Genomic_DNA"/>
</dbReference>
<evidence type="ECO:0000313" key="2">
    <source>
        <dbReference type="EMBL" id="QEG35550.1"/>
    </source>
</evidence>
<dbReference type="RefSeq" id="WP_148074051.1">
    <property type="nucleotide sequence ID" value="NZ_CP042913.1"/>
</dbReference>
<protein>
    <submittedName>
        <fullName evidence="2">Hydantoinase/oxoprolinase</fullName>
    </submittedName>
</protein>
<accession>A0A5B9QD55</accession>
<dbReference type="InterPro" id="IPR002821">
    <property type="entry name" value="Hydantoinase_A"/>
</dbReference>
<reference evidence="2 3" key="1">
    <citation type="submission" date="2019-08" db="EMBL/GenBank/DDBJ databases">
        <title>Deep-cultivation of Planctomycetes and their phenomic and genomic characterization uncovers novel biology.</title>
        <authorList>
            <person name="Wiegand S."/>
            <person name="Jogler M."/>
            <person name="Boedeker C."/>
            <person name="Pinto D."/>
            <person name="Vollmers J."/>
            <person name="Rivas-Marin E."/>
            <person name="Kohn T."/>
            <person name="Peeters S.H."/>
            <person name="Heuer A."/>
            <person name="Rast P."/>
            <person name="Oberbeckmann S."/>
            <person name="Bunk B."/>
            <person name="Jeske O."/>
            <person name="Meyerdierks A."/>
            <person name="Storesund J.E."/>
            <person name="Kallscheuer N."/>
            <person name="Luecker S."/>
            <person name="Lage O.M."/>
            <person name="Pohl T."/>
            <person name="Merkel B.J."/>
            <person name="Hornburger P."/>
            <person name="Mueller R.-W."/>
            <person name="Bruemmer F."/>
            <person name="Labrenz M."/>
            <person name="Spormann A.M."/>
            <person name="Op den Camp H."/>
            <person name="Overmann J."/>
            <person name="Amann R."/>
            <person name="Jetten M.S.M."/>
            <person name="Mascher T."/>
            <person name="Medema M.H."/>
            <person name="Devos D.P."/>
            <person name="Kaster A.-K."/>
            <person name="Ovreas L."/>
            <person name="Rohde M."/>
            <person name="Galperin M.Y."/>
            <person name="Jogler C."/>
        </authorList>
    </citation>
    <scope>NUCLEOTIDE SEQUENCE [LARGE SCALE GENOMIC DNA]</scope>
    <source>
        <strain evidence="2 3">Pr1d</strain>
    </source>
</reference>
<evidence type="ECO:0000259" key="1">
    <source>
        <dbReference type="Pfam" id="PF01968"/>
    </source>
</evidence>
<dbReference type="Gene3D" id="3.30.420.40">
    <property type="match status" value="1"/>
</dbReference>
<feature type="domain" description="Hydantoinase A/oxoprolinase" evidence="1">
    <location>
        <begin position="68"/>
        <end position="323"/>
    </location>
</feature>
<dbReference type="NCBIfam" id="TIGR03123">
    <property type="entry name" value="one_C_unchar_1"/>
    <property type="match status" value="1"/>
</dbReference>
<dbReference type="Gene3D" id="3.30.420.190">
    <property type="entry name" value="conserved archaeal protein q6m145"/>
    <property type="match status" value="1"/>
</dbReference>
<dbReference type="AlphaFoldDB" id="A0A5B9QD55"/>
<sequence length="349" mass="37355">MTKPEYAPVPSTRSPLLALDIGGANIKLADGNGFATNWPFPLWKHPDRLADKLAQCLANAPTADRLVVTMTGELCDCFETKSQGVAAIVSATMKAAVKRSVSFYQTNGRFVNSAEAIQSPLLTAASNWHALASAATYYCENDPGILIDVGSTTMDLIPLVEGSVAALGRTDTERLLNGELVYSGVERSPVCSVISELPWTGKSCPVAQELFATTADVYLLLGNLPEDSADTNTADGKPFTVEASHTRLARMVCGDRELVSFDDSVKFAQAIRDAQLRKMRAAFQSVVHAMPSQPQTIILSGHGEFLARLLMGELEISASIVSLNDEWGAKLNRCAPAHALALLAQESLS</sequence>
<dbReference type="OrthoDB" id="1792672at2"/>
<evidence type="ECO:0000313" key="3">
    <source>
        <dbReference type="Proteomes" id="UP000323917"/>
    </source>
</evidence>
<dbReference type="InterPro" id="IPR002756">
    <property type="entry name" value="MfnF"/>
</dbReference>
<gene>
    <name evidence="2" type="ORF">Pr1d_28510</name>
</gene>
<dbReference type="Proteomes" id="UP000323917">
    <property type="component" value="Chromosome"/>
</dbReference>
<dbReference type="GO" id="GO:0016787">
    <property type="term" value="F:hydrolase activity"/>
    <property type="evidence" value="ECO:0007669"/>
    <property type="project" value="InterPro"/>
</dbReference>
<name>A0A5B9QD55_9BACT</name>
<dbReference type="Pfam" id="PF01968">
    <property type="entry name" value="Hydantoinase_A"/>
    <property type="match status" value="1"/>
</dbReference>